<feature type="region of interest" description="Disordered" evidence="1">
    <location>
        <begin position="1"/>
        <end position="100"/>
    </location>
</feature>
<feature type="region of interest" description="Disordered" evidence="1">
    <location>
        <begin position="464"/>
        <end position="493"/>
    </location>
</feature>
<dbReference type="AlphaFoldDB" id="A0A0S4JE89"/>
<dbReference type="Proteomes" id="UP000051952">
    <property type="component" value="Unassembled WGS sequence"/>
</dbReference>
<feature type="compositionally biased region" description="Polar residues" evidence="1">
    <location>
        <begin position="34"/>
        <end position="55"/>
    </location>
</feature>
<feature type="compositionally biased region" description="Polar residues" evidence="1">
    <location>
        <begin position="69"/>
        <end position="92"/>
    </location>
</feature>
<reference evidence="3" key="1">
    <citation type="submission" date="2015-09" db="EMBL/GenBank/DDBJ databases">
        <authorList>
            <consortium name="Pathogen Informatics"/>
        </authorList>
    </citation>
    <scope>NUCLEOTIDE SEQUENCE [LARGE SCALE GENOMIC DNA]</scope>
    <source>
        <strain evidence="3">Lake Konstanz</strain>
    </source>
</reference>
<proteinExistence type="predicted"/>
<feature type="compositionally biased region" description="Gly residues" evidence="1">
    <location>
        <begin position="397"/>
        <end position="409"/>
    </location>
</feature>
<evidence type="ECO:0000313" key="3">
    <source>
        <dbReference type="Proteomes" id="UP000051952"/>
    </source>
</evidence>
<dbReference type="EMBL" id="CYKH01001776">
    <property type="protein sequence ID" value="CUG89887.1"/>
    <property type="molecule type" value="Genomic_DNA"/>
</dbReference>
<evidence type="ECO:0000256" key="1">
    <source>
        <dbReference type="SAM" id="MobiDB-lite"/>
    </source>
</evidence>
<keyword evidence="3" id="KW-1185">Reference proteome</keyword>
<feature type="compositionally biased region" description="Polar residues" evidence="1">
    <location>
        <begin position="266"/>
        <end position="294"/>
    </location>
</feature>
<feature type="compositionally biased region" description="Gly residues" evidence="1">
    <location>
        <begin position="348"/>
        <end position="357"/>
    </location>
</feature>
<feature type="region of interest" description="Disordered" evidence="1">
    <location>
        <begin position="155"/>
        <end position="217"/>
    </location>
</feature>
<organism evidence="2 3">
    <name type="scientific">Bodo saltans</name>
    <name type="common">Flagellated protozoan</name>
    <dbReference type="NCBI Taxonomy" id="75058"/>
    <lineage>
        <taxon>Eukaryota</taxon>
        <taxon>Discoba</taxon>
        <taxon>Euglenozoa</taxon>
        <taxon>Kinetoplastea</taxon>
        <taxon>Metakinetoplastina</taxon>
        <taxon>Eubodonida</taxon>
        <taxon>Bodonidae</taxon>
        <taxon>Bodo</taxon>
    </lineage>
</organism>
<sequence length="511" mass="54038">MGCAASSPSTAYREEHSSDRGESSKNSAEKYRSNTKGQQGLLQVKGNTTGATHQQQRIEEGDTIPLDSYSPQILQNRRQQQHRTGSIVTDHNCSGGGADNATEDNQSYFGNSSAIAMNSAMPRSSSLLVLHNNQQHQSNAAIDTSAEENAILASAKNTNAPYRRTSKESQQQQRHRRESLELGMSPNVAAAPSGKQNQRMLPGEEVDPQRRTSLISTSQAGISQEIVYQETIVRATKENNAIEAAMMERAHQQQQLLSPKYRAVSGSGNSSRGEATSEGGSQELKTSQGPQLSSVFHPLGLPSHHHSKGDQSDDLSTPVDPLGGHYLHHHHRINSLDEGESATHSSSRGGGMGGVGGPRKRSFNPSHMTFGDVDEDDHTFTRHDGSGGGQQNPLRAAGGGAGGGGGGGESYSRSTRGLEEMLVSPTSSGEGGEGGKFNIISPKYNAAVVIAVLQVPTPEANRGLVATTGAGGTLSNSDRSNDHPLLDDNDPAAHSTRTFLMQALPPAASSS</sequence>
<feature type="compositionally biased region" description="Basic and acidic residues" evidence="1">
    <location>
        <begin position="12"/>
        <end position="32"/>
    </location>
</feature>
<accession>A0A0S4JE89</accession>
<gene>
    <name evidence="2" type="ORF">BSAL_23915</name>
</gene>
<name>A0A0S4JE89_BODSA</name>
<evidence type="ECO:0000313" key="2">
    <source>
        <dbReference type="EMBL" id="CUG89887.1"/>
    </source>
</evidence>
<feature type="region of interest" description="Disordered" evidence="1">
    <location>
        <begin position="250"/>
        <end position="414"/>
    </location>
</feature>
<dbReference type="VEuPathDB" id="TriTrypDB:BSAL_23915"/>
<protein>
    <submittedName>
        <fullName evidence="2">Uncharacterized protein</fullName>
    </submittedName>
</protein>
<feature type="compositionally biased region" description="Polar residues" evidence="1">
    <location>
        <begin position="1"/>
        <end position="10"/>
    </location>
</feature>